<dbReference type="EMBL" id="KV417282">
    <property type="protein sequence ID" value="KZO96939.1"/>
    <property type="molecule type" value="Genomic_DNA"/>
</dbReference>
<keyword evidence="7" id="KW-1185">Reference proteome</keyword>
<evidence type="ECO:0000256" key="2">
    <source>
        <dbReference type="PROSITE-ProRule" id="PRU00285"/>
    </source>
</evidence>
<organism evidence="6 7">
    <name type="scientific">Calocera viscosa (strain TUFC12733)</name>
    <dbReference type="NCBI Taxonomy" id="1330018"/>
    <lineage>
        <taxon>Eukaryota</taxon>
        <taxon>Fungi</taxon>
        <taxon>Dikarya</taxon>
        <taxon>Basidiomycota</taxon>
        <taxon>Agaricomycotina</taxon>
        <taxon>Dacrymycetes</taxon>
        <taxon>Dacrymycetales</taxon>
        <taxon>Dacrymycetaceae</taxon>
        <taxon>Calocera</taxon>
    </lineage>
</organism>
<dbReference type="PANTHER" id="PTHR11527">
    <property type="entry name" value="HEAT-SHOCK PROTEIN 20 FAMILY MEMBER"/>
    <property type="match status" value="1"/>
</dbReference>
<evidence type="ECO:0000313" key="6">
    <source>
        <dbReference type="EMBL" id="KZO96939.1"/>
    </source>
</evidence>
<dbReference type="OrthoDB" id="1431247at2759"/>
<keyword evidence="1" id="KW-0346">Stress response</keyword>
<dbReference type="InterPro" id="IPR002068">
    <property type="entry name" value="A-crystallin/Hsp20_dom"/>
</dbReference>
<dbReference type="Gene3D" id="2.60.40.790">
    <property type="match status" value="1"/>
</dbReference>
<evidence type="ECO:0000256" key="1">
    <source>
        <dbReference type="ARBA" id="ARBA00023016"/>
    </source>
</evidence>
<feature type="domain" description="SHSP" evidence="5">
    <location>
        <begin position="51"/>
        <end position="199"/>
    </location>
</feature>
<comment type="similarity">
    <text evidence="2 3">Belongs to the small heat shock protein (HSP20) family.</text>
</comment>
<dbReference type="AlphaFoldDB" id="A0A167MPP2"/>
<proteinExistence type="inferred from homology"/>
<evidence type="ECO:0000256" key="3">
    <source>
        <dbReference type="RuleBase" id="RU003616"/>
    </source>
</evidence>
<dbReference type="CDD" id="cd06464">
    <property type="entry name" value="ACD_sHsps-like"/>
    <property type="match status" value="1"/>
</dbReference>
<accession>A0A167MPP2</accession>
<dbReference type="STRING" id="1330018.A0A167MPP2"/>
<dbReference type="PROSITE" id="PS01031">
    <property type="entry name" value="SHSP"/>
    <property type="match status" value="1"/>
</dbReference>
<dbReference type="InterPro" id="IPR008978">
    <property type="entry name" value="HSP20-like_chaperone"/>
</dbReference>
<feature type="region of interest" description="Disordered" evidence="4">
    <location>
        <begin position="103"/>
        <end position="136"/>
    </location>
</feature>
<dbReference type="InterPro" id="IPR031107">
    <property type="entry name" value="Small_HSP"/>
</dbReference>
<name>A0A167MPP2_CALVF</name>
<evidence type="ECO:0000256" key="4">
    <source>
        <dbReference type="SAM" id="MobiDB-lite"/>
    </source>
</evidence>
<protein>
    <submittedName>
        <fullName evidence="6">HSP20-like chaperone</fullName>
    </submittedName>
</protein>
<feature type="compositionally biased region" description="Low complexity" evidence="4">
    <location>
        <begin position="115"/>
        <end position="136"/>
    </location>
</feature>
<evidence type="ECO:0000259" key="5">
    <source>
        <dbReference type="PROSITE" id="PS01031"/>
    </source>
</evidence>
<sequence length="199" mass="21393">MSLLRYMLNDLRPLVRMLDEPLVPHRFPRSSAFGPPSTFLRDPFFRDAFSDLGLEARQPALSVHEDPGKAYVVEAELPGVRKEDVEVRIAEGGRGLTIEGRVSRRAPAQVDAEADTGADAAAPAPAAEAADSTAVAPTTTETAVGPAQGWQTYESTFSRSVTFPKPVDPAGVKARLENGVLSLTLPQVEERGSVRVDVE</sequence>
<evidence type="ECO:0000313" key="7">
    <source>
        <dbReference type="Proteomes" id="UP000076738"/>
    </source>
</evidence>
<dbReference type="Proteomes" id="UP000076738">
    <property type="component" value="Unassembled WGS sequence"/>
</dbReference>
<reference evidence="6 7" key="1">
    <citation type="journal article" date="2016" name="Mol. Biol. Evol.">
        <title>Comparative Genomics of Early-Diverging Mushroom-Forming Fungi Provides Insights into the Origins of Lignocellulose Decay Capabilities.</title>
        <authorList>
            <person name="Nagy L.G."/>
            <person name="Riley R."/>
            <person name="Tritt A."/>
            <person name="Adam C."/>
            <person name="Daum C."/>
            <person name="Floudas D."/>
            <person name="Sun H."/>
            <person name="Yadav J.S."/>
            <person name="Pangilinan J."/>
            <person name="Larsson K.H."/>
            <person name="Matsuura K."/>
            <person name="Barry K."/>
            <person name="Labutti K."/>
            <person name="Kuo R."/>
            <person name="Ohm R.A."/>
            <person name="Bhattacharya S.S."/>
            <person name="Shirouzu T."/>
            <person name="Yoshinaga Y."/>
            <person name="Martin F.M."/>
            <person name="Grigoriev I.V."/>
            <person name="Hibbett D.S."/>
        </authorList>
    </citation>
    <scope>NUCLEOTIDE SEQUENCE [LARGE SCALE GENOMIC DNA]</scope>
    <source>
        <strain evidence="6 7">TUFC12733</strain>
    </source>
</reference>
<dbReference type="SUPFAM" id="SSF49764">
    <property type="entry name" value="HSP20-like chaperones"/>
    <property type="match status" value="1"/>
</dbReference>
<gene>
    <name evidence="6" type="ORF">CALVIDRAFT_563573</name>
</gene>
<dbReference type="Pfam" id="PF00011">
    <property type="entry name" value="HSP20"/>
    <property type="match status" value="1"/>
</dbReference>